<comment type="caution">
    <text evidence="2">The sequence shown here is derived from an EMBL/GenBank/DDBJ whole genome shotgun (WGS) entry which is preliminary data.</text>
</comment>
<protein>
    <submittedName>
        <fullName evidence="2">Uncharacterized protein</fullName>
    </submittedName>
</protein>
<proteinExistence type="predicted"/>
<dbReference type="EMBL" id="QDGZ01000010">
    <property type="protein sequence ID" value="PVG81019.1"/>
    <property type="molecule type" value="Genomic_DNA"/>
</dbReference>
<keyword evidence="1" id="KW-1133">Transmembrane helix</keyword>
<keyword evidence="1" id="KW-0812">Transmembrane</keyword>
<keyword evidence="1" id="KW-0472">Membrane</keyword>
<accession>A0A2T8F5M9</accession>
<reference evidence="2 3" key="1">
    <citation type="submission" date="2018-04" db="EMBL/GenBank/DDBJ databases">
        <title>Genome of Nocardioides gansuensis WSJ-1.</title>
        <authorList>
            <person name="Wu S."/>
            <person name="Wang G."/>
        </authorList>
    </citation>
    <scope>NUCLEOTIDE SEQUENCE [LARGE SCALE GENOMIC DNA]</scope>
    <source>
        <strain evidence="2 3">WSJ-1</strain>
    </source>
</reference>
<evidence type="ECO:0000313" key="3">
    <source>
        <dbReference type="Proteomes" id="UP000246018"/>
    </source>
</evidence>
<organism evidence="2 3">
    <name type="scientific">Nocardioides gansuensis</name>
    <dbReference type="NCBI Taxonomy" id="2138300"/>
    <lineage>
        <taxon>Bacteria</taxon>
        <taxon>Bacillati</taxon>
        <taxon>Actinomycetota</taxon>
        <taxon>Actinomycetes</taxon>
        <taxon>Propionibacteriales</taxon>
        <taxon>Nocardioidaceae</taxon>
        <taxon>Nocardioides</taxon>
    </lineage>
</organism>
<feature type="transmembrane region" description="Helical" evidence="1">
    <location>
        <begin position="61"/>
        <end position="78"/>
    </location>
</feature>
<feature type="transmembrane region" description="Helical" evidence="1">
    <location>
        <begin position="31"/>
        <end position="49"/>
    </location>
</feature>
<evidence type="ECO:0000256" key="1">
    <source>
        <dbReference type="SAM" id="Phobius"/>
    </source>
</evidence>
<name>A0A2T8F5M9_9ACTN</name>
<dbReference type="AlphaFoldDB" id="A0A2T8F5M9"/>
<evidence type="ECO:0000313" key="2">
    <source>
        <dbReference type="EMBL" id="PVG81019.1"/>
    </source>
</evidence>
<sequence length="79" mass="8406">MRDTLVALSLARLPLSVIALAAAGVWEVYPAWPWLIVAALAGQVAGTHLFRRFTASRYDKVVMALLLISALSALGAATQ</sequence>
<dbReference type="RefSeq" id="WP_116573945.1">
    <property type="nucleotide sequence ID" value="NZ_QDGZ01000010.1"/>
</dbReference>
<dbReference type="Proteomes" id="UP000246018">
    <property type="component" value="Unassembled WGS sequence"/>
</dbReference>
<keyword evidence="3" id="KW-1185">Reference proteome</keyword>
<gene>
    <name evidence="2" type="ORF">DDE18_19500</name>
</gene>